<name>A0A1E5XUV3_9HYPH</name>
<evidence type="ECO:0000313" key="4">
    <source>
        <dbReference type="Proteomes" id="UP000095463"/>
    </source>
</evidence>
<dbReference type="PRINTS" id="PR00080">
    <property type="entry name" value="SDRFAMILY"/>
</dbReference>
<dbReference type="OrthoDB" id="9790146at2"/>
<dbReference type="InterPro" id="IPR057326">
    <property type="entry name" value="KR_dom"/>
</dbReference>
<gene>
    <name evidence="3" type="ORF">VW23_012070</name>
</gene>
<organism evidence="3 4">
    <name type="scientific">Devosia insulae DS-56</name>
    <dbReference type="NCBI Taxonomy" id="1116389"/>
    <lineage>
        <taxon>Bacteria</taxon>
        <taxon>Pseudomonadati</taxon>
        <taxon>Pseudomonadota</taxon>
        <taxon>Alphaproteobacteria</taxon>
        <taxon>Hyphomicrobiales</taxon>
        <taxon>Devosiaceae</taxon>
        <taxon>Devosia</taxon>
    </lineage>
</organism>
<dbReference type="EMBL" id="LAJE02000074">
    <property type="protein sequence ID" value="OEO32369.1"/>
    <property type="molecule type" value="Genomic_DNA"/>
</dbReference>
<dbReference type="InterPro" id="IPR050259">
    <property type="entry name" value="SDR"/>
</dbReference>
<evidence type="ECO:0000256" key="1">
    <source>
        <dbReference type="ARBA" id="ARBA00006484"/>
    </source>
</evidence>
<dbReference type="InterPro" id="IPR002347">
    <property type="entry name" value="SDR_fam"/>
</dbReference>
<proteinExistence type="inferred from homology"/>
<dbReference type="Proteomes" id="UP000095463">
    <property type="component" value="Unassembled WGS sequence"/>
</dbReference>
<sequence>MIFDLFRLDGKVALVTGATRGIGLGIVEALSDAGAHVILSSRVPKPEVVQHFKDLGRQVDYLQGDVQDPAVPARLVAEAVKLGGGKLDILVNNAGVAQHGDTHSFPEAQYRRLMDINVDSVFRACQAALGPMRAQKSGVMLNIGSISGLISNIPQPQAAYNASKAAVHMLTKSLASDYAEDGIRVNAIAPGYITTDMTNGGLADPVWGPVWRDMTPMKRPGSAIDIGAAALYLCSPASGYVTGEVLVVDGGYTVR</sequence>
<dbReference type="InterPro" id="IPR036291">
    <property type="entry name" value="NAD(P)-bd_dom_sf"/>
</dbReference>
<dbReference type="Gene3D" id="3.40.50.720">
    <property type="entry name" value="NAD(P)-binding Rossmann-like Domain"/>
    <property type="match status" value="1"/>
</dbReference>
<keyword evidence="4" id="KW-1185">Reference proteome</keyword>
<dbReference type="PRINTS" id="PR00081">
    <property type="entry name" value="GDHRDH"/>
</dbReference>
<dbReference type="Pfam" id="PF13561">
    <property type="entry name" value="adh_short_C2"/>
    <property type="match status" value="1"/>
</dbReference>
<comment type="similarity">
    <text evidence="1">Belongs to the short-chain dehydrogenases/reductases (SDR) family.</text>
</comment>
<dbReference type="InterPro" id="IPR020904">
    <property type="entry name" value="Sc_DH/Rdtase_CS"/>
</dbReference>
<dbReference type="GO" id="GO:0032787">
    <property type="term" value="P:monocarboxylic acid metabolic process"/>
    <property type="evidence" value="ECO:0007669"/>
    <property type="project" value="UniProtKB-ARBA"/>
</dbReference>
<comment type="caution">
    <text evidence="3">The sequence shown here is derived from an EMBL/GenBank/DDBJ whole genome shotgun (WGS) entry which is preliminary data.</text>
</comment>
<dbReference type="AlphaFoldDB" id="A0A1E5XUV3"/>
<reference evidence="3 4" key="1">
    <citation type="journal article" date="2015" name="Genome Announc.">
        <title>Genome Assemblies of Three Soil-Associated Devosia species: D. insulae, D. limi, and D. soli.</title>
        <authorList>
            <person name="Hassan Y.I."/>
            <person name="Lepp D."/>
            <person name="Zhou T."/>
        </authorList>
    </citation>
    <scope>NUCLEOTIDE SEQUENCE [LARGE SCALE GENOMIC DNA]</scope>
    <source>
        <strain evidence="3 4">DS-56</strain>
    </source>
</reference>
<dbReference type="FunFam" id="3.40.50.720:FF:000084">
    <property type="entry name" value="Short-chain dehydrogenase reductase"/>
    <property type="match status" value="1"/>
</dbReference>
<dbReference type="PANTHER" id="PTHR42879">
    <property type="entry name" value="3-OXOACYL-(ACYL-CARRIER-PROTEIN) REDUCTASE"/>
    <property type="match status" value="1"/>
</dbReference>
<dbReference type="SMART" id="SM00822">
    <property type="entry name" value="PKS_KR"/>
    <property type="match status" value="1"/>
</dbReference>
<evidence type="ECO:0000259" key="2">
    <source>
        <dbReference type="SMART" id="SM00822"/>
    </source>
</evidence>
<protein>
    <submittedName>
        <fullName evidence="3">3-oxoacyl-ACP reductase</fullName>
    </submittedName>
</protein>
<dbReference type="RefSeq" id="WP_069908503.1">
    <property type="nucleotide sequence ID" value="NZ_LAJE02000074.1"/>
</dbReference>
<dbReference type="PANTHER" id="PTHR42879:SF2">
    <property type="entry name" value="3-OXOACYL-[ACYL-CARRIER-PROTEIN] REDUCTASE FABG"/>
    <property type="match status" value="1"/>
</dbReference>
<dbReference type="PROSITE" id="PS00061">
    <property type="entry name" value="ADH_SHORT"/>
    <property type="match status" value="1"/>
</dbReference>
<evidence type="ECO:0000313" key="3">
    <source>
        <dbReference type="EMBL" id="OEO32369.1"/>
    </source>
</evidence>
<feature type="domain" description="Ketoreductase" evidence="2">
    <location>
        <begin position="11"/>
        <end position="191"/>
    </location>
</feature>
<accession>A0A1E5XUV3</accession>
<dbReference type="SUPFAM" id="SSF51735">
    <property type="entry name" value="NAD(P)-binding Rossmann-fold domains"/>
    <property type="match status" value="1"/>
</dbReference>